<organism evidence="2">
    <name type="scientific">uncultured Thermomicrobiales bacterium</name>
    <dbReference type="NCBI Taxonomy" id="1645740"/>
    <lineage>
        <taxon>Bacteria</taxon>
        <taxon>Pseudomonadati</taxon>
        <taxon>Thermomicrobiota</taxon>
        <taxon>Thermomicrobia</taxon>
        <taxon>Thermomicrobiales</taxon>
        <taxon>environmental samples</taxon>
    </lineage>
</organism>
<feature type="non-terminal residue" evidence="2">
    <location>
        <position position="1"/>
    </location>
</feature>
<feature type="compositionally biased region" description="Basic residues" evidence="1">
    <location>
        <begin position="234"/>
        <end position="253"/>
    </location>
</feature>
<gene>
    <name evidence="2" type="ORF">AVDCRST_MAG19-1096</name>
</gene>
<proteinExistence type="predicted"/>
<feature type="compositionally biased region" description="Basic residues" evidence="1">
    <location>
        <begin position="334"/>
        <end position="348"/>
    </location>
</feature>
<dbReference type="EMBL" id="CADCWL010000044">
    <property type="protein sequence ID" value="CAA9554379.1"/>
    <property type="molecule type" value="Genomic_DNA"/>
</dbReference>
<feature type="compositionally biased region" description="Low complexity" evidence="1">
    <location>
        <begin position="176"/>
        <end position="187"/>
    </location>
</feature>
<feature type="compositionally biased region" description="Basic and acidic residues" evidence="1">
    <location>
        <begin position="156"/>
        <end position="175"/>
    </location>
</feature>
<feature type="compositionally biased region" description="Basic and acidic residues" evidence="1">
    <location>
        <begin position="291"/>
        <end position="316"/>
    </location>
</feature>
<reference evidence="2" key="1">
    <citation type="submission" date="2020-02" db="EMBL/GenBank/DDBJ databases">
        <authorList>
            <person name="Meier V. D."/>
        </authorList>
    </citation>
    <scope>NUCLEOTIDE SEQUENCE</scope>
    <source>
        <strain evidence="2">AVDCRST_MAG19</strain>
    </source>
</reference>
<feature type="non-terminal residue" evidence="2">
    <location>
        <position position="368"/>
    </location>
</feature>
<feature type="compositionally biased region" description="Low complexity" evidence="1">
    <location>
        <begin position="349"/>
        <end position="359"/>
    </location>
</feature>
<feature type="region of interest" description="Disordered" evidence="1">
    <location>
        <begin position="1"/>
        <end position="368"/>
    </location>
</feature>
<feature type="compositionally biased region" description="Basic and acidic residues" evidence="1">
    <location>
        <begin position="90"/>
        <end position="108"/>
    </location>
</feature>
<evidence type="ECO:0000256" key="1">
    <source>
        <dbReference type="SAM" id="MobiDB-lite"/>
    </source>
</evidence>
<sequence>ELGDRDPPHGRRRGERLRAPRFLPDPAPDGDDVRRDQPRHPARPRRRLLSRQRAEPPRRLPRRSGGGGADRDAGRGAAANAAGRRRRRDRDRLPGDVRARHGRRDPLLRRRPPRHRRDPLRQHRVRQLRPLDRRRPRPRPPLPLGDGRARGHQPRLRGDLLQRAEADHLRPRPGGDARLLAGPAPLRADARPLRHLRRRLHRCRGGPRHRPRDRAGGHRLPPDRPPRPDDRALGRGRRCLGRRRLPGRRRARRLDRGVDRERHRRLLRARAPPLPIPRAGGEGVAGGPEPDPLRRRDAPRPPRQPRGDRRLRDGAPRRPPAGRAAVDGGDDRRRRLRRHPPRLGRPCRRPAGADRAGPARGPGGARAM</sequence>
<feature type="compositionally biased region" description="Basic residues" evidence="1">
    <location>
        <begin position="109"/>
        <end position="138"/>
    </location>
</feature>
<feature type="compositionally biased region" description="Basic residues" evidence="1">
    <location>
        <begin position="40"/>
        <end position="50"/>
    </location>
</feature>
<dbReference type="AlphaFoldDB" id="A0A6J4UNQ2"/>
<name>A0A6J4UNQ2_9BACT</name>
<feature type="compositionally biased region" description="Basic and acidic residues" evidence="1">
    <location>
        <begin position="213"/>
        <end position="233"/>
    </location>
</feature>
<accession>A0A6J4UNQ2</accession>
<feature type="compositionally biased region" description="Basic residues" evidence="1">
    <location>
        <begin position="193"/>
        <end position="212"/>
    </location>
</feature>
<evidence type="ECO:0000313" key="2">
    <source>
        <dbReference type="EMBL" id="CAA9554379.1"/>
    </source>
</evidence>
<protein>
    <submittedName>
        <fullName evidence="2">Mn-Zn_transporter_SitD</fullName>
    </submittedName>
</protein>